<reference evidence="3 4" key="1">
    <citation type="submission" date="2018-06" db="EMBL/GenBank/DDBJ databases">
        <authorList>
            <consortium name="Pathogen Informatics"/>
            <person name="Doyle S."/>
        </authorList>
    </citation>
    <scope>NUCLEOTIDE SEQUENCE [LARGE SCALE GENOMIC DNA]</scope>
    <source>
        <strain evidence="3 4">NCTC12022</strain>
    </source>
</reference>
<name>A0A2X1QTJ6_9GAMM</name>
<dbReference type="Proteomes" id="UP000251942">
    <property type="component" value="Unassembled WGS sequence"/>
</dbReference>
<organism evidence="3 4">
    <name type="scientific">Legionella feeleii</name>
    <dbReference type="NCBI Taxonomy" id="453"/>
    <lineage>
        <taxon>Bacteria</taxon>
        <taxon>Pseudomonadati</taxon>
        <taxon>Pseudomonadota</taxon>
        <taxon>Gammaproteobacteria</taxon>
        <taxon>Legionellales</taxon>
        <taxon>Legionellaceae</taxon>
        <taxon>Legionella</taxon>
    </lineage>
</organism>
<accession>A0A2X1QTJ6</accession>
<protein>
    <submittedName>
        <fullName evidence="3">ABC transporter permease</fullName>
    </submittedName>
</protein>
<dbReference type="EMBL" id="UASS01000022">
    <property type="protein sequence ID" value="SPX61426.1"/>
    <property type="molecule type" value="Genomic_DNA"/>
</dbReference>
<feature type="transmembrane region" description="Helical" evidence="1">
    <location>
        <begin position="21"/>
        <end position="40"/>
    </location>
</feature>
<dbReference type="Pfam" id="PF12704">
    <property type="entry name" value="MacB_PCD"/>
    <property type="match status" value="1"/>
</dbReference>
<proteinExistence type="predicted"/>
<keyword evidence="1" id="KW-1133">Transmembrane helix</keyword>
<sequence>MTLFSHFQQALVNLSSSKLRSFLAVLGILVGTAAVVALISCGQLATEKALEQFKALGTDLLAISVYQKTQDKTHSNESQIPIELWRQLPDRIPAILQIAPYSTAYQPLSFQGKILQGAVIGRMNH</sequence>
<evidence type="ECO:0000313" key="4">
    <source>
        <dbReference type="Proteomes" id="UP000251942"/>
    </source>
</evidence>
<feature type="domain" description="MacB-like periplasmic core" evidence="2">
    <location>
        <begin position="21"/>
        <end position="111"/>
    </location>
</feature>
<gene>
    <name evidence="3" type="ORF">NCTC12022_02166</name>
</gene>
<evidence type="ECO:0000256" key="1">
    <source>
        <dbReference type="SAM" id="Phobius"/>
    </source>
</evidence>
<keyword evidence="1" id="KW-0812">Transmembrane</keyword>
<evidence type="ECO:0000313" key="3">
    <source>
        <dbReference type="EMBL" id="SPX61426.1"/>
    </source>
</evidence>
<keyword evidence="1" id="KW-0472">Membrane</keyword>
<dbReference type="AlphaFoldDB" id="A0A2X1QTJ6"/>
<dbReference type="InterPro" id="IPR025857">
    <property type="entry name" value="MacB_PCD"/>
</dbReference>
<evidence type="ECO:0000259" key="2">
    <source>
        <dbReference type="Pfam" id="PF12704"/>
    </source>
</evidence>